<feature type="repeat" description="TPR" evidence="7">
    <location>
        <begin position="658"/>
        <end position="691"/>
    </location>
</feature>
<evidence type="ECO:0000256" key="6">
    <source>
        <dbReference type="ARBA" id="ARBA00023136"/>
    </source>
</evidence>
<dbReference type="FunFam" id="3.30.70.1230:FF:000016">
    <property type="entry name" value="Adenylate/guanylate cyclase domain-containing protein"/>
    <property type="match status" value="1"/>
</dbReference>
<evidence type="ECO:0000256" key="3">
    <source>
        <dbReference type="ARBA" id="ARBA00022475"/>
    </source>
</evidence>
<dbReference type="Pfam" id="PF00211">
    <property type="entry name" value="Guanylate_cyc"/>
    <property type="match status" value="1"/>
</dbReference>
<reference evidence="10 13" key="2">
    <citation type="submission" date="2015-11" db="EMBL/GenBank/DDBJ databases">
        <authorList>
            <person name="Varghese N."/>
        </authorList>
    </citation>
    <scope>NUCLEOTIDE SEQUENCE [LARGE SCALE GENOMIC DNA]</scope>
    <source>
        <strain evidence="10 13">JGI-8</strain>
    </source>
</reference>
<dbReference type="PANTHER" id="PTHR43081:SF1">
    <property type="entry name" value="ADENYLATE CYCLASE, TERMINAL-DIFFERENTIATION SPECIFIC"/>
    <property type="match status" value="1"/>
</dbReference>
<keyword evidence="6 8" id="KW-0472">Membrane</keyword>
<evidence type="ECO:0000256" key="1">
    <source>
        <dbReference type="ARBA" id="ARBA00004196"/>
    </source>
</evidence>
<dbReference type="EMBL" id="CZVI01000015">
    <property type="protein sequence ID" value="CUS88569.1"/>
    <property type="molecule type" value="Genomic_DNA"/>
</dbReference>
<dbReference type="GO" id="GO:0035556">
    <property type="term" value="P:intracellular signal transduction"/>
    <property type="evidence" value="ECO:0007669"/>
    <property type="project" value="InterPro"/>
</dbReference>
<name>A0A0P1LQ96_9BACT</name>
<keyword evidence="3" id="KW-1003">Cell membrane</keyword>
<protein>
    <submittedName>
        <fullName evidence="11">Adenylate cyclase</fullName>
    </submittedName>
</protein>
<accession>A0A0P1LQ96</accession>
<dbReference type="Proteomes" id="UP000182200">
    <property type="component" value="Unassembled WGS sequence"/>
</dbReference>
<evidence type="ECO:0000256" key="2">
    <source>
        <dbReference type="ARBA" id="ARBA00005381"/>
    </source>
</evidence>
<comment type="similarity">
    <text evidence="2">Belongs to the adenylyl cyclase class-3 family.</text>
</comment>
<dbReference type="STRING" id="1633631.GCA_001442925_00574"/>
<dbReference type="AlphaFoldDB" id="A0A0P1LQ96"/>
<sequence>MRLFSKKRIQYAPFGILFATISILLTLFLFKTDIFGSFFKALEYKSLDMMFKTRGPILPNPNLIIVKIDERELIDFNYPIPHNITAQAIYYMTEAGAKAIGIDLFLNKQSDENLNNLLVYTAEHSNVFLAVGPYRPSGISDDELDFYIDSLVHYKVKHWGVPIQPELKQYFHRSVTFAGKSFDELVEASAGIGHVAILPDPFDGVQRRVPLFIEYAGRVYPSLGLVLALEYLGIDYRKVNIVKKRNEIIFDFDGFKIPTSLKSELFINYAGPDTIFRQVSLYKVIEAGVKGDHEFLSQFKNAIVIIGPTARSLGDLGPNPFSEKSPNIFIHANVFNTIVSQNFIRPVSWRVQIFIMIVLTMIVGLSGFVTKFRNSLILTISILIGYFAFSFLSFTQFLRWFYNAEPMLGILICYISSVSFLTFRENKQKQQIRSMFEKYVDASVVDKLIENPELMALGGEERELTILFSDIQGFTTMSEKLTPHELVTLLNELLDELSIIIFKNKGTIDKYIGDAIMAFWGAPIPDENHAYNACVTALEMQEKLKELREKWKKLKRPEIKMRIGINTGKVIVGNMGSKIKFNYTVVGDDVNLASRLEGANKEYGTNIMIGESTYKKVKDKFICRELDLLVVKGKTEPVRVYELIAPVNDTLPDEMKKFLEIYHDGLELYRSMEWDKAIDRFTKALEIYPNDFTCKLYIQRCLYFKESSPPPNWTGVFVMQTK</sequence>
<feature type="transmembrane region" description="Helical" evidence="8">
    <location>
        <begin position="376"/>
        <end position="394"/>
    </location>
</feature>
<dbReference type="InterPro" id="IPR019734">
    <property type="entry name" value="TPR_rpt"/>
</dbReference>
<dbReference type="Pfam" id="PF05226">
    <property type="entry name" value="CHASE2"/>
    <property type="match status" value="1"/>
</dbReference>
<feature type="transmembrane region" description="Helical" evidence="8">
    <location>
        <begin position="12"/>
        <end position="30"/>
    </location>
</feature>
<dbReference type="OrthoDB" id="9806735at2"/>
<dbReference type="CDD" id="cd07302">
    <property type="entry name" value="CHD"/>
    <property type="match status" value="1"/>
</dbReference>
<dbReference type="PROSITE" id="PS50125">
    <property type="entry name" value="GUANYLATE_CYCLASE_2"/>
    <property type="match status" value="1"/>
</dbReference>
<dbReference type="EMBL" id="FAOP01000003">
    <property type="protein sequence ID" value="CUU02690.1"/>
    <property type="molecule type" value="Genomic_DNA"/>
</dbReference>
<dbReference type="GO" id="GO:0030313">
    <property type="term" value="C:cell envelope"/>
    <property type="evidence" value="ECO:0007669"/>
    <property type="project" value="UniProtKB-SubCell"/>
</dbReference>
<accession>A0A0P1NY31</accession>
<keyword evidence="4 8" id="KW-0812">Transmembrane</keyword>
<dbReference type="Gene3D" id="3.30.70.1230">
    <property type="entry name" value="Nucleotide cyclase"/>
    <property type="match status" value="1"/>
</dbReference>
<evidence type="ECO:0000313" key="12">
    <source>
        <dbReference type="Proteomes" id="UP000182011"/>
    </source>
</evidence>
<dbReference type="InterPro" id="IPR001054">
    <property type="entry name" value="A/G_cyclase"/>
</dbReference>
<evidence type="ECO:0000313" key="13">
    <source>
        <dbReference type="Proteomes" id="UP000182200"/>
    </source>
</evidence>
<accession>A0A0P1M1P3</accession>
<feature type="transmembrane region" description="Helical" evidence="8">
    <location>
        <begin position="349"/>
        <end position="369"/>
    </location>
</feature>
<dbReference type="InterPro" id="IPR007890">
    <property type="entry name" value="CHASE2"/>
</dbReference>
<proteinExistence type="inferred from homology"/>
<gene>
    <name evidence="11" type="ORF">JGI4_00574</name>
    <name evidence="10" type="ORF">JGI8_01223</name>
</gene>
<keyword evidence="7" id="KW-0802">TPR repeat</keyword>
<evidence type="ECO:0000256" key="7">
    <source>
        <dbReference type="PROSITE-ProRule" id="PRU00339"/>
    </source>
</evidence>
<keyword evidence="5 8" id="KW-1133">Transmembrane helix</keyword>
<dbReference type="InterPro" id="IPR050697">
    <property type="entry name" value="Adenylyl/Guanylyl_Cyclase_3/4"/>
</dbReference>
<accession>A0A0P1P1U0</accession>
<organism evidence="11 12">
    <name type="scientific">Candidatus Kryptonium thompsonii</name>
    <dbReference type="NCBI Taxonomy" id="1633631"/>
    <lineage>
        <taxon>Bacteria</taxon>
        <taxon>Pseudomonadati</taxon>
        <taxon>Candidatus Kryptoniota</taxon>
        <taxon>Candidatus Kryptonium</taxon>
    </lineage>
</organism>
<dbReference type="SMART" id="SM00044">
    <property type="entry name" value="CYCc"/>
    <property type="match status" value="1"/>
</dbReference>
<comment type="subcellular location">
    <subcellularLocation>
        <location evidence="1">Cell envelope</location>
    </subcellularLocation>
</comment>
<dbReference type="PANTHER" id="PTHR43081">
    <property type="entry name" value="ADENYLATE CYCLASE, TERMINAL-DIFFERENTIATION SPECIFIC-RELATED"/>
    <property type="match status" value="1"/>
</dbReference>
<evidence type="ECO:0000256" key="4">
    <source>
        <dbReference type="ARBA" id="ARBA00022692"/>
    </source>
</evidence>
<dbReference type="RefSeq" id="WP_047133444.1">
    <property type="nucleotide sequence ID" value="NZ_CZVI01000015.1"/>
</dbReference>
<evidence type="ECO:0000313" key="11">
    <source>
        <dbReference type="EMBL" id="CUU02690.1"/>
    </source>
</evidence>
<evidence type="ECO:0000256" key="8">
    <source>
        <dbReference type="SAM" id="Phobius"/>
    </source>
</evidence>
<dbReference type="InterPro" id="IPR029787">
    <property type="entry name" value="Nucleotide_cyclase"/>
</dbReference>
<reference evidence="11 12" key="1">
    <citation type="submission" date="2015-11" db="EMBL/GenBank/DDBJ databases">
        <authorList>
            <person name="Zhang Y."/>
            <person name="Guo Z."/>
        </authorList>
    </citation>
    <scope>NUCLEOTIDE SEQUENCE [LARGE SCALE GENOMIC DNA]</scope>
    <source>
        <strain evidence="11">JGI-4</strain>
    </source>
</reference>
<evidence type="ECO:0000256" key="5">
    <source>
        <dbReference type="ARBA" id="ARBA00022989"/>
    </source>
</evidence>
<feature type="domain" description="Guanylate cyclase" evidence="9">
    <location>
        <begin position="465"/>
        <end position="597"/>
    </location>
</feature>
<accession>A0A0P1LVC6</accession>
<dbReference type="SMART" id="SM01080">
    <property type="entry name" value="CHASE2"/>
    <property type="match status" value="1"/>
</dbReference>
<accession>A0A0P1LTY6</accession>
<dbReference type="SUPFAM" id="SSF55073">
    <property type="entry name" value="Nucleotide cyclase"/>
    <property type="match status" value="1"/>
</dbReference>
<accession>A0A0P1MCW3</accession>
<dbReference type="PROSITE" id="PS50005">
    <property type="entry name" value="TPR"/>
    <property type="match status" value="1"/>
</dbReference>
<dbReference type="GO" id="GO:0006171">
    <property type="term" value="P:cAMP biosynthetic process"/>
    <property type="evidence" value="ECO:0007669"/>
    <property type="project" value="TreeGrafter"/>
</dbReference>
<accession>A0A0P1P4Y7</accession>
<dbReference type="GO" id="GO:0004016">
    <property type="term" value="F:adenylate cyclase activity"/>
    <property type="evidence" value="ECO:0007669"/>
    <property type="project" value="UniProtKB-ARBA"/>
</dbReference>
<evidence type="ECO:0000259" key="9">
    <source>
        <dbReference type="PROSITE" id="PS50125"/>
    </source>
</evidence>
<accession>A0A0S4MUN1</accession>
<evidence type="ECO:0000313" key="10">
    <source>
        <dbReference type="EMBL" id="CUS88569.1"/>
    </source>
</evidence>
<dbReference type="Proteomes" id="UP000182011">
    <property type="component" value="Unassembled WGS sequence"/>
</dbReference>
<keyword evidence="13" id="KW-1185">Reference proteome</keyword>